<evidence type="ECO:0000259" key="2">
    <source>
        <dbReference type="SMART" id="SM00867"/>
    </source>
</evidence>
<dbReference type="SMART" id="SM00867">
    <property type="entry name" value="YceI"/>
    <property type="match status" value="1"/>
</dbReference>
<comment type="similarity">
    <text evidence="1">Belongs to the UPF0312 family.</text>
</comment>
<organism evidence="3 4">
    <name type="scientific">Amycolatopsis acidiphila</name>
    <dbReference type="NCBI Taxonomy" id="715473"/>
    <lineage>
        <taxon>Bacteria</taxon>
        <taxon>Bacillati</taxon>
        <taxon>Actinomycetota</taxon>
        <taxon>Actinomycetes</taxon>
        <taxon>Pseudonocardiales</taxon>
        <taxon>Pseudonocardiaceae</taxon>
        <taxon>Amycolatopsis</taxon>
    </lineage>
</organism>
<dbReference type="InterPro" id="IPR007372">
    <property type="entry name" value="Lipid/polyisoprenoid-bd_YceI"/>
</dbReference>
<proteinExistence type="inferred from homology"/>
<dbReference type="PANTHER" id="PTHR34406">
    <property type="entry name" value="PROTEIN YCEI"/>
    <property type="match status" value="1"/>
</dbReference>
<dbReference type="Pfam" id="PF04264">
    <property type="entry name" value="YceI"/>
    <property type="match status" value="1"/>
</dbReference>
<evidence type="ECO:0000256" key="1">
    <source>
        <dbReference type="ARBA" id="ARBA00008812"/>
    </source>
</evidence>
<dbReference type="AlphaFoldDB" id="A0A558AKC2"/>
<evidence type="ECO:0000313" key="3">
    <source>
        <dbReference type="EMBL" id="TVT24716.1"/>
    </source>
</evidence>
<keyword evidence="4" id="KW-1185">Reference proteome</keyword>
<dbReference type="Gene3D" id="2.40.128.110">
    <property type="entry name" value="Lipid/polyisoprenoid-binding, YceI-like"/>
    <property type="match status" value="1"/>
</dbReference>
<dbReference type="OrthoDB" id="9811006at2"/>
<dbReference type="SUPFAM" id="SSF101874">
    <property type="entry name" value="YceI-like"/>
    <property type="match status" value="1"/>
</dbReference>
<dbReference type="EMBL" id="VJZA01000005">
    <property type="protein sequence ID" value="TVT24716.1"/>
    <property type="molecule type" value="Genomic_DNA"/>
</dbReference>
<name>A0A558AKC2_9PSEU</name>
<reference evidence="3 4" key="1">
    <citation type="submission" date="2019-07" db="EMBL/GenBank/DDBJ databases">
        <title>New species of Amycolatopsis and Streptomyces.</title>
        <authorList>
            <person name="Duangmal K."/>
            <person name="Teo W.F.A."/>
            <person name="Lipun K."/>
        </authorList>
    </citation>
    <scope>NUCLEOTIDE SEQUENCE [LARGE SCALE GENOMIC DNA]</scope>
    <source>
        <strain evidence="3 4">JCM 30562</strain>
    </source>
</reference>
<gene>
    <name evidence="3" type="ORF">FNH06_04865</name>
</gene>
<sequence length="182" mass="19165">MTASTTEIPGYTAGTWTIDGTHSDVTFTVRHLGVSKVRGRFDQVETTIVTAENLSDSKVTTTIQAASIDTNNEQRDAHVRSAEFLDVEQFPTITFTSTGIRVEDGEYFIDGELTIHGVTKPVTLAADLGGFGDGMAPGSKVLGVSASTEISRGEFGVGGSLPAAVVSDKIKIELDIEAGLQA</sequence>
<dbReference type="Proteomes" id="UP000318578">
    <property type="component" value="Unassembled WGS sequence"/>
</dbReference>
<dbReference type="InterPro" id="IPR036761">
    <property type="entry name" value="TTHA0802/YceI-like_sf"/>
</dbReference>
<dbReference type="PANTHER" id="PTHR34406:SF1">
    <property type="entry name" value="PROTEIN YCEI"/>
    <property type="match status" value="1"/>
</dbReference>
<dbReference type="RefSeq" id="WP_144634210.1">
    <property type="nucleotide sequence ID" value="NZ_BNAX01000004.1"/>
</dbReference>
<accession>A0A558AKC2</accession>
<comment type="caution">
    <text evidence="3">The sequence shown here is derived from an EMBL/GenBank/DDBJ whole genome shotgun (WGS) entry which is preliminary data.</text>
</comment>
<evidence type="ECO:0000313" key="4">
    <source>
        <dbReference type="Proteomes" id="UP000318578"/>
    </source>
</evidence>
<feature type="domain" description="Lipid/polyisoprenoid-binding YceI-like" evidence="2">
    <location>
        <begin position="15"/>
        <end position="179"/>
    </location>
</feature>
<protein>
    <submittedName>
        <fullName evidence="3">YceI family protein</fullName>
    </submittedName>
</protein>